<keyword evidence="1" id="KW-0812">Transmembrane</keyword>
<feature type="transmembrane region" description="Helical" evidence="1">
    <location>
        <begin position="124"/>
        <end position="145"/>
    </location>
</feature>
<keyword evidence="3" id="KW-1185">Reference proteome</keyword>
<evidence type="ECO:0000256" key="1">
    <source>
        <dbReference type="SAM" id="Phobius"/>
    </source>
</evidence>
<feature type="transmembrane region" description="Helical" evidence="1">
    <location>
        <begin position="25"/>
        <end position="43"/>
    </location>
</feature>
<organism evidence="2 3">
    <name type="scientific">Halioxenophilus aromaticivorans</name>
    <dbReference type="NCBI Taxonomy" id="1306992"/>
    <lineage>
        <taxon>Bacteria</taxon>
        <taxon>Pseudomonadati</taxon>
        <taxon>Pseudomonadota</taxon>
        <taxon>Gammaproteobacteria</taxon>
        <taxon>Alteromonadales</taxon>
        <taxon>Alteromonadaceae</taxon>
        <taxon>Halioxenophilus</taxon>
    </lineage>
</organism>
<dbReference type="Proteomes" id="UP001409585">
    <property type="component" value="Unassembled WGS sequence"/>
</dbReference>
<accession>A0AAV3U1Y0</accession>
<comment type="caution">
    <text evidence="2">The sequence shown here is derived from an EMBL/GenBank/DDBJ whole genome shotgun (WGS) entry which is preliminary data.</text>
</comment>
<reference evidence="3" key="1">
    <citation type="journal article" date="2019" name="Int. J. Syst. Evol. Microbiol.">
        <title>The Global Catalogue of Microorganisms (GCM) 10K type strain sequencing project: providing services to taxonomists for standard genome sequencing and annotation.</title>
        <authorList>
            <consortium name="The Broad Institute Genomics Platform"/>
            <consortium name="The Broad Institute Genome Sequencing Center for Infectious Disease"/>
            <person name="Wu L."/>
            <person name="Ma J."/>
        </authorList>
    </citation>
    <scope>NUCLEOTIDE SEQUENCE [LARGE SCALE GENOMIC DNA]</scope>
    <source>
        <strain evidence="3">JCM 19134</strain>
    </source>
</reference>
<protein>
    <submittedName>
        <fullName evidence="2">Uncharacterized protein</fullName>
    </submittedName>
</protein>
<dbReference type="RefSeq" id="WP_345420597.1">
    <property type="nucleotide sequence ID" value="NZ_AP031496.1"/>
</dbReference>
<evidence type="ECO:0000313" key="2">
    <source>
        <dbReference type="EMBL" id="GAA4940532.1"/>
    </source>
</evidence>
<feature type="transmembrane region" description="Helical" evidence="1">
    <location>
        <begin position="92"/>
        <end position="112"/>
    </location>
</feature>
<gene>
    <name evidence="2" type="ORF">GCM10025791_18560</name>
</gene>
<proteinExistence type="predicted"/>
<dbReference type="AlphaFoldDB" id="A0AAV3U1Y0"/>
<sequence>MPNIYHAPESHRVSEHTTDWQKTNWWLLGVALLIAYLGVTYLSSFVNNLLVHLWVEPTSVLYWPVRLTSDLLQSSGYLFIAGVLLARATHRWRYWVCATVCAFFMVNTFRIIGWHHIIFEMCDYHWYDILSVIKTPVALFGGCVVGSKMRQMP</sequence>
<keyword evidence="1" id="KW-0472">Membrane</keyword>
<keyword evidence="1" id="KW-1133">Transmembrane helix</keyword>
<evidence type="ECO:0000313" key="3">
    <source>
        <dbReference type="Proteomes" id="UP001409585"/>
    </source>
</evidence>
<dbReference type="EMBL" id="BAABLX010000011">
    <property type="protein sequence ID" value="GAA4940532.1"/>
    <property type="molecule type" value="Genomic_DNA"/>
</dbReference>
<feature type="transmembrane region" description="Helical" evidence="1">
    <location>
        <begin position="63"/>
        <end position="85"/>
    </location>
</feature>
<name>A0AAV3U1Y0_9ALTE</name>